<keyword evidence="2" id="KW-0677">Repeat</keyword>
<reference evidence="6" key="1">
    <citation type="submission" date="2023-07" db="EMBL/GenBank/DDBJ databases">
        <title>draft genome sequence of fig (Ficus carica).</title>
        <authorList>
            <person name="Takahashi T."/>
            <person name="Nishimura K."/>
        </authorList>
    </citation>
    <scope>NUCLEOTIDE SEQUENCE</scope>
</reference>
<evidence type="ECO:0000256" key="2">
    <source>
        <dbReference type="ARBA" id="ARBA00022737"/>
    </source>
</evidence>
<sequence length="395" mass="45414">MLTALKNLSMNMCEYLEALQDSIVCLDYLQSLSNCHCPKLERLPALPPSLASVDARNCVALQSVCSSKVVPEVWNCSHHINGNEIITWFEHRLEESSINVTPSSNKFDDTFIGFVFCVVVDFKDCNLDGDFKIYYEATFSFPDGSKTTWCHTWIWHWNHHRSNNERDESRKKENGTTEIACRSVNSPHVFLFYDNGRQRRENSSNCQVKSCGIWPLYSHDIRYLGCLSQDDEESAGEDSEKSVVAGDRVEEIAQEDEEESEQHLHVNEPDLQMNKPRPEENDEKNLTFCCLELRSRLLEFCDRSGTRSSGRLHGGLRNDMRRETSNLRVNPSQSVAVQQWPISGCNQLLEELVKLRYEYREINQRLDHLIMMQSSPSRQFNTQPQGISSGGSRND</sequence>
<comment type="caution">
    <text evidence="6">The sequence shown here is derived from an EMBL/GenBank/DDBJ whole genome shotgun (WGS) entry which is preliminary data.</text>
</comment>
<keyword evidence="1" id="KW-0433">Leucine-rich repeat</keyword>
<dbReference type="Pfam" id="PF20160">
    <property type="entry name" value="C-JID"/>
    <property type="match status" value="1"/>
</dbReference>
<proteinExistence type="predicted"/>
<accession>A0AA88DVN3</accession>
<organism evidence="6 7">
    <name type="scientific">Ficus carica</name>
    <name type="common">Common fig</name>
    <dbReference type="NCBI Taxonomy" id="3494"/>
    <lineage>
        <taxon>Eukaryota</taxon>
        <taxon>Viridiplantae</taxon>
        <taxon>Streptophyta</taxon>
        <taxon>Embryophyta</taxon>
        <taxon>Tracheophyta</taxon>
        <taxon>Spermatophyta</taxon>
        <taxon>Magnoliopsida</taxon>
        <taxon>eudicotyledons</taxon>
        <taxon>Gunneridae</taxon>
        <taxon>Pentapetalae</taxon>
        <taxon>rosids</taxon>
        <taxon>fabids</taxon>
        <taxon>Rosales</taxon>
        <taxon>Moraceae</taxon>
        <taxon>Ficeae</taxon>
        <taxon>Ficus</taxon>
    </lineage>
</organism>
<dbReference type="Proteomes" id="UP001187192">
    <property type="component" value="Unassembled WGS sequence"/>
</dbReference>
<keyword evidence="7" id="KW-1185">Reference proteome</keyword>
<dbReference type="EMBL" id="BTGU01000138">
    <property type="protein sequence ID" value="GMN62927.1"/>
    <property type="molecule type" value="Genomic_DNA"/>
</dbReference>
<evidence type="ECO:0000259" key="4">
    <source>
        <dbReference type="Pfam" id="PF20160"/>
    </source>
</evidence>
<dbReference type="AlphaFoldDB" id="A0AA88DVN3"/>
<evidence type="ECO:0000256" key="3">
    <source>
        <dbReference type="SAM" id="MobiDB-lite"/>
    </source>
</evidence>
<dbReference type="InterPro" id="IPR045344">
    <property type="entry name" value="C-JID"/>
</dbReference>
<dbReference type="EMBL" id="BTGU01000137">
    <property type="protein sequence ID" value="GMN62882.1"/>
    <property type="molecule type" value="Genomic_DNA"/>
</dbReference>
<evidence type="ECO:0000256" key="1">
    <source>
        <dbReference type="ARBA" id="ARBA00022614"/>
    </source>
</evidence>
<feature type="region of interest" description="Disordered" evidence="3">
    <location>
        <begin position="253"/>
        <end position="280"/>
    </location>
</feature>
<feature type="domain" description="C-JID" evidence="4">
    <location>
        <begin position="81"/>
        <end position="221"/>
    </location>
</feature>
<evidence type="ECO:0000313" key="7">
    <source>
        <dbReference type="Proteomes" id="UP001187192"/>
    </source>
</evidence>
<name>A0AA88DVN3_FICCA</name>
<evidence type="ECO:0000313" key="5">
    <source>
        <dbReference type="EMBL" id="GMN62882.1"/>
    </source>
</evidence>
<protein>
    <recommendedName>
        <fullName evidence="4">C-JID domain-containing protein</fullName>
    </recommendedName>
</protein>
<gene>
    <name evidence="5" type="ORF">TIFTF001_031965</name>
    <name evidence="6" type="ORF">TIFTF001_032009</name>
</gene>
<evidence type="ECO:0000313" key="6">
    <source>
        <dbReference type="EMBL" id="GMN62927.1"/>
    </source>
</evidence>
<feature type="region of interest" description="Disordered" evidence="3">
    <location>
        <begin position="374"/>
        <end position="395"/>
    </location>
</feature>
<dbReference type="InterPro" id="IPR032675">
    <property type="entry name" value="LRR_dom_sf"/>
</dbReference>
<dbReference type="Gene3D" id="3.80.10.10">
    <property type="entry name" value="Ribonuclease Inhibitor"/>
    <property type="match status" value="1"/>
</dbReference>